<proteinExistence type="predicted"/>
<comment type="caution">
    <text evidence="1">The sequence shown here is derived from an EMBL/GenBank/DDBJ whole genome shotgun (WGS) entry which is preliminary data.</text>
</comment>
<sequence>MEADVFLHGRTRDQMYEGLKGMNGNAKVRTGIYQCNTRAELVEILTNYVEEMEANEEVKVG</sequence>
<dbReference type="Gene3D" id="1.10.1200.80">
    <property type="entry name" value="Putative flavin oxidoreducatase, domain 2"/>
    <property type="match status" value="1"/>
</dbReference>
<dbReference type="Proteomes" id="UP000051888">
    <property type="component" value="Unassembled WGS sequence"/>
</dbReference>
<organism evidence="1 2">
    <name type="scientific">Heyndrickxia shackletonii</name>
    <dbReference type="NCBI Taxonomy" id="157838"/>
    <lineage>
        <taxon>Bacteria</taxon>
        <taxon>Bacillati</taxon>
        <taxon>Bacillota</taxon>
        <taxon>Bacilli</taxon>
        <taxon>Bacillales</taxon>
        <taxon>Bacillaceae</taxon>
        <taxon>Heyndrickxia</taxon>
    </lineage>
</organism>
<reference evidence="1 2" key="1">
    <citation type="submission" date="2015-09" db="EMBL/GenBank/DDBJ databases">
        <title>Genome sequencing project for genomic taxonomy and phylogenomics of Bacillus-like bacteria.</title>
        <authorList>
            <person name="Liu B."/>
            <person name="Wang J."/>
            <person name="Zhu Y."/>
            <person name="Liu G."/>
            <person name="Chen Q."/>
            <person name="Chen Z."/>
            <person name="Lan J."/>
            <person name="Che J."/>
            <person name="Ge C."/>
            <person name="Shi H."/>
            <person name="Pan Z."/>
            <person name="Liu X."/>
        </authorList>
    </citation>
    <scope>NUCLEOTIDE SEQUENCE [LARGE SCALE GENOMIC DNA]</scope>
    <source>
        <strain evidence="1 2">LMG 18435</strain>
    </source>
</reference>
<dbReference type="EMBL" id="LJJC01000006">
    <property type="protein sequence ID" value="KQL51401.1"/>
    <property type="molecule type" value="Genomic_DNA"/>
</dbReference>
<gene>
    <name evidence="1" type="ORF">AN964_20735</name>
</gene>
<evidence type="ECO:0000313" key="2">
    <source>
        <dbReference type="Proteomes" id="UP000051888"/>
    </source>
</evidence>
<accession>A0A0Q3TCS5</accession>
<dbReference type="PATRIC" id="fig|157838.3.peg.4557"/>
<dbReference type="InterPro" id="IPR024036">
    <property type="entry name" value="tRNA-dHydroUridine_Synthase_C"/>
</dbReference>
<keyword evidence="2" id="KW-1185">Reference proteome</keyword>
<evidence type="ECO:0000313" key="1">
    <source>
        <dbReference type="EMBL" id="KQL51401.1"/>
    </source>
</evidence>
<protein>
    <submittedName>
        <fullName evidence="1">Uncharacterized protein</fullName>
    </submittedName>
</protein>
<dbReference type="GO" id="GO:0016491">
    <property type="term" value="F:oxidoreductase activity"/>
    <property type="evidence" value="ECO:0007669"/>
    <property type="project" value="InterPro"/>
</dbReference>
<name>A0A0Q3TCS5_9BACI</name>
<dbReference type="STRING" id="157838.AN964_20735"/>
<dbReference type="AlphaFoldDB" id="A0A0Q3TCS5"/>